<sequence>MQKNQIISVFITACLLSVVVSDILFKNQHATDAVVSMPLTISIQHDDSTLSTTFKLTLDQTDSPSNMVSGLANVLHVQTQLWMAAATTAVTQSPQLILDFCGHLVARVVND</sequence>
<evidence type="ECO:0000313" key="2">
    <source>
        <dbReference type="Proteomes" id="UP000614811"/>
    </source>
</evidence>
<dbReference type="AlphaFoldDB" id="A0A918VHP5"/>
<dbReference type="RefSeq" id="WP_189398316.1">
    <property type="nucleotide sequence ID" value="NZ_BMXA01000001.1"/>
</dbReference>
<keyword evidence="2" id="KW-1185">Reference proteome</keyword>
<organism evidence="1 2">
    <name type="scientific">Arenicella chitinivorans</name>
    <dbReference type="NCBI Taxonomy" id="1329800"/>
    <lineage>
        <taxon>Bacteria</taxon>
        <taxon>Pseudomonadati</taxon>
        <taxon>Pseudomonadota</taxon>
        <taxon>Gammaproteobacteria</taxon>
        <taxon>Arenicellales</taxon>
        <taxon>Arenicellaceae</taxon>
        <taxon>Arenicella</taxon>
    </lineage>
</organism>
<proteinExistence type="predicted"/>
<name>A0A918VHP5_9GAMM</name>
<comment type="caution">
    <text evidence="1">The sequence shown here is derived from an EMBL/GenBank/DDBJ whole genome shotgun (WGS) entry which is preliminary data.</text>
</comment>
<dbReference type="Proteomes" id="UP000614811">
    <property type="component" value="Unassembled WGS sequence"/>
</dbReference>
<dbReference type="EMBL" id="BMXA01000001">
    <property type="protein sequence ID" value="GGZ98569.1"/>
    <property type="molecule type" value="Genomic_DNA"/>
</dbReference>
<protein>
    <submittedName>
        <fullName evidence="1">Uncharacterized protein</fullName>
    </submittedName>
</protein>
<reference evidence="1" key="1">
    <citation type="journal article" date="2014" name="Int. J. Syst. Evol. Microbiol.">
        <title>Complete genome sequence of Corynebacterium casei LMG S-19264T (=DSM 44701T), isolated from a smear-ripened cheese.</title>
        <authorList>
            <consortium name="US DOE Joint Genome Institute (JGI-PGF)"/>
            <person name="Walter F."/>
            <person name="Albersmeier A."/>
            <person name="Kalinowski J."/>
            <person name="Ruckert C."/>
        </authorList>
    </citation>
    <scope>NUCLEOTIDE SEQUENCE</scope>
    <source>
        <strain evidence="1">KCTC 12711</strain>
    </source>
</reference>
<evidence type="ECO:0000313" key="1">
    <source>
        <dbReference type="EMBL" id="GGZ98569.1"/>
    </source>
</evidence>
<reference evidence="1" key="2">
    <citation type="submission" date="2020-09" db="EMBL/GenBank/DDBJ databases">
        <authorList>
            <person name="Sun Q."/>
            <person name="Kim S."/>
        </authorList>
    </citation>
    <scope>NUCLEOTIDE SEQUENCE</scope>
    <source>
        <strain evidence="1">KCTC 12711</strain>
    </source>
</reference>
<gene>
    <name evidence="1" type="ORF">GCM10008090_03840</name>
</gene>
<accession>A0A918VHP5</accession>